<feature type="domain" description="NYN" evidence="1">
    <location>
        <begin position="62"/>
        <end position="164"/>
    </location>
</feature>
<evidence type="ECO:0000259" key="1">
    <source>
        <dbReference type="Pfam" id="PF01936"/>
    </source>
</evidence>
<dbReference type="PANTHER" id="PTHR14379:SF90">
    <property type="entry name" value="EMB|CAB71880.1-RELATED"/>
    <property type="match status" value="1"/>
</dbReference>
<dbReference type="EMBL" id="OY731398">
    <property type="protein sequence ID" value="CAJ1872680.1"/>
    <property type="molecule type" value="Genomic_DNA"/>
</dbReference>
<dbReference type="PANTHER" id="PTHR14379">
    <property type="entry name" value="LIMKAIN B LKAP"/>
    <property type="match status" value="1"/>
</dbReference>
<dbReference type="InterPro" id="IPR021139">
    <property type="entry name" value="NYN"/>
</dbReference>
<dbReference type="GO" id="GO:0005777">
    <property type="term" value="C:peroxisome"/>
    <property type="evidence" value="ECO:0007669"/>
    <property type="project" value="InterPro"/>
</dbReference>
<dbReference type="GO" id="GO:0010468">
    <property type="term" value="P:regulation of gene expression"/>
    <property type="evidence" value="ECO:0007669"/>
    <property type="project" value="InterPro"/>
</dbReference>
<organism evidence="2 3">
    <name type="scientific">Sphenostylis stenocarpa</name>
    <dbReference type="NCBI Taxonomy" id="92480"/>
    <lineage>
        <taxon>Eukaryota</taxon>
        <taxon>Viridiplantae</taxon>
        <taxon>Streptophyta</taxon>
        <taxon>Embryophyta</taxon>
        <taxon>Tracheophyta</taxon>
        <taxon>Spermatophyta</taxon>
        <taxon>Magnoliopsida</taxon>
        <taxon>eudicotyledons</taxon>
        <taxon>Gunneridae</taxon>
        <taxon>Pentapetalae</taxon>
        <taxon>rosids</taxon>
        <taxon>fabids</taxon>
        <taxon>Fabales</taxon>
        <taxon>Fabaceae</taxon>
        <taxon>Papilionoideae</taxon>
        <taxon>50 kb inversion clade</taxon>
        <taxon>NPAAA clade</taxon>
        <taxon>indigoferoid/millettioid clade</taxon>
        <taxon>Phaseoleae</taxon>
        <taxon>Sphenostylis</taxon>
    </lineage>
</organism>
<sequence length="179" mass="19264">MLIWALDNPAPANYLIISGDIDLSTALHKLSLRSYNILLVHPPQVSPSSPAVALSTLPIPTKIASVLVNSNYAVSIFAYGDINRIPRPIQHALSNIPADVKDRGKNILVDMLIWALDNTAPANYLIISGDIDLSTALQKLSLRSCNILLAHPPQVSPSFFAAAKVVWRWTILSAGGGPL</sequence>
<dbReference type="InterPro" id="IPR024768">
    <property type="entry name" value="Marf1"/>
</dbReference>
<dbReference type="Pfam" id="PF01936">
    <property type="entry name" value="NYN"/>
    <property type="match status" value="1"/>
</dbReference>
<protein>
    <recommendedName>
        <fullName evidence="1">NYN domain-containing protein</fullName>
    </recommendedName>
</protein>
<gene>
    <name evidence="2" type="ORF">AYBTSS11_LOCUS2470</name>
</gene>
<dbReference type="CDD" id="cd10910">
    <property type="entry name" value="PIN_limkain_b1_N_like"/>
    <property type="match status" value="1"/>
</dbReference>
<evidence type="ECO:0000313" key="2">
    <source>
        <dbReference type="EMBL" id="CAJ1872680.1"/>
    </source>
</evidence>
<evidence type="ECO:0000313" key="3">
    <source>
        <dbReference type="Proteomes" id="UP001189624"/>
    </source>
</evidence>
<dbReference type="Proteomes" id="UP001189624">
    <property type="component" value="Chromosome 1"/>
</dbReference>
<name>A0AA86RYJ4_9FABA</name>
<proteinExistence type="predicted"/>
<accession>A0AA86RYJ4</accession>
<dbReference type="GO" id="GO:0004540">
    <property type="term" value="F:RNA nuclease activity"/>
    <property type="evidence" value="ECO:0007669"/>
    <property type="project" value="InterPro"/>
</dbReference>
<reference evidence="2" key="1">
    <citation type="submission" date="2023-10" db="EMBL/GenBank/DDBJ databases">
        <authorList>
            <person name="Domelevo Entfellner J.-B."/>
        </authorList>
    </citation>
    <scope>NUCLEOTIDE SEQUENCE</scope>
</reference>
<keyword evidence="3" id="KW-1185">Reference proteome</keyword>
<dbReference type="Gramene" id="rna-AYBTSS11_LOCUS2470">
    <property type="protein sequence ID" value="CAJ1872680.1"/>
    <property type="gene ID" value="gene-AYBTSS11_LOCUS2470"/>
</dbReference>
<dbReference type="AlphaFoldDB" id="A0AA86RYJ4"/>